<dbReference type="InterPro" id="IPR017938">
    <property type="entry name" value="Riboflavin_synthase-like_b-brl"/>
</dbReference>
<evidence type="ECO:0000256" key="1">
    <source>
        <dbReference type="ARBA" id="ARBA00004141"/>
    </source>
</evidence>
<dbReference type="InterPro" id="IPR039261">
    <property type="entry name" value="FNR_nucleotide-bd"/>
</dbReference>
<dbReference type="Proteomes" id="UP001151518">
    <property type="component" value="Unassembled WGS sequence"/>
</dbReference>
<sequence length="768" mass="85924">MPFALENPNLQFVSDKVRAIQMEASGQPCQQMTTPAYRHQNNQQTEQAKELKQPHIQTQQHAAEMAQIQAPFAFEVSSQLEMPQRKHLFPPVYPCHYILQRAGYMGVWLGMHIAILSYFMAKHGASDWAEGLNLASQYGILASVMGILLAMSPTFLGLLRSTPLNRIMTFEKRVHAHKYMSYILFVWTATHSSLHYWTGVTYATSSHLTRLFVFWQDPLGITGQLMWMLFLSMGLAALPPVRRACYEAFYYVHHLYIVNIVLLYVHSQNGKAIRYVTGPLAIFGLDYVYRCIRSYPLIWSRRARIRFIKFHPGDIVEIGFDRRELAQHTKIGQYVKICVPELGIFQWHPFTLTATPTETKIMADGKPHGIWRIHFKVAGNWTYRLSQRLQKVAAGGDAYTNNFDQEARIGRVINDMIVPEVVPLPCTMDEHENGYIMAIASRLDSVASVDSAVEVHSPDKEKANDDGAGTRTNAKPEVTAGNAGAGADEQLVMTCYTGDGNPTAGEIASPMASDRTCREVLAPKKPEFDGRSFLTSSNTGSERDSIYDDAGWFDAETGIGRGGAGYMQATLPTILVDGPYNAPMETFFEHHANMIFAAGIGITPYIAALERVLDLCNNRIPARTTQQTREDLLPQRIYLVWVFRDISLLCVLLPVLQRLRANARAQETVVPCLYVTGPLDVEHEGAVSDVFGRPMARLSNGIRLSQGRPPIARMVSYMAGKHPNSRVGVFCCAPRQMTSVVRSSVHNTNAAVAHQGTHLEMRSECFSM</sequence>
<dbReference type="Gene3D" id="3.40.50.80">
    <property type="entry name" value="Nucleotide-binding domain of ferredoxin-NADP reductase (FNR) module"/>
    <property type="match status" value="1"/>
</dbReference>
<evidence type="ECO:0000313" key="12">
    <source>
        <dbReference type="Proteomes" id="UP001151518"/>
    </source>
</evidence>
<dbReference type="SUPFAM" id="SSF52343">
    <property type="entry name" value="Ferredoxin reductase-like, C-terminal NADP-linked domain"/>
    <property type="match status" value="1"/>
</dbReference>
<organism evidence="11 12">
    <name type="scientific">Coemansia spiralis</name>
    <dbReference type="NCBI Taxonomy" id="417178"/>
    <lineage>
        <taxon>Eukaryota</taxon>
        <taxon>Fungi</taxon>
        <taxon>Fungi incertae sedis</taxon>
        <taxon>Zoopagomycota</taxon>
        <taxon>Kickxellomycotina</taxon>
        <taxon>Kickxellomycetes</taxon>
        <taxon>Kickxellales</taxon>
        <taxon>Kickxellaceae</taxon>
        <taxon>Coemansia</taxon>
    </lineage>
</organism>
<accession>A0A9W8KZI2</accession>
<reference evidence="11" key="1">
    <citation type="submission" date="2022-07" db="EMBL/GenBank/DDBJ databases">
        <title>Phylogenomic reconstructions and comparative analyses of Kickxellomycotina fungi.</title>
        <authorList>
            <person name="Reynolds N.K."/>
            <person name="Stajich J.E."/>
            <person name="Barry K."/>
            <person name="Grigoriev I.V."/>
            <person name="Crous P."/>
            <person name="Smith M.E."/>
        </authorList>
    </citation>
    <scope>NUCLEOTIDE SEQUENCE</scope>
    <source>
        <strain evidence="11">NRRL 3115</strain>
    </source>
</reference>
<gene>
    <name evidence="11" type="ORF">GGI25_000451</name>
</gene>
<evidence type="ECO:0000313" key="11">
    <source>
        <dbReference type="EMBL" id="KAJ2680815.1"/>
    </source>
</evidence>
<feature type="domain" description="FAD-binding FR-type" evidence="10">
    <location>
        <begin position="284"/>
        <end position="419"/>
    </location>
</feature>
<dbReference type="InterPro" id="IPR013112">
    <property type="entry name" value="FAD-bd_8"/>
</dbReference>
<dbReference type="InterPro" id="IPR013121">
    <property type="entry name" value="Fe_red_NAD-bd_6"/>
</dbReference>
<proteinExistence type="predicted"/>
<dbReference type="InterPro" id="IPR017927">
    <property type="entry name" value="FAD-bd_FR_type"/>
</dbReference>
<evidence type="ECO:0000256" key="4">
    <source>
        <dbReference type="ARBA" id="ARBA00022989"/>
    </source>
</evidence>
<comment type="subcellular location">
    <subcellularLocation>
        <location evidence="1">Membrane</location>
        <topology evidence="1">Multi-pass membrane protein</topology>
    </subcellularLocation>
</comment>
<evidence type="ECO:0000256" key="5">
    <source>
        <dbReference type="ARBA" id="ARBA00023002"/>
    </source>
</evidence>
<feature type="transmembrane region" description="Helical" evidence="9">
    <location>
        <begin position="179"/>
        <end position="198"/>
    </location>
</feature>
<dbReference type="PROSITE" id="PS51384">
    <property type="entry name" value="FAD_FR"/>
    <property type="match status" value="1"/>
</dbReference>
<protein>
    <recommendedName>
        <fullName evidence="10">FAD-binding FR-type domain-containing protein</fullName>
    </recommendedName>
</protein>
<evidence type="ECO:0000256" key="8">
    <source>
        <dbReference type="SAM" id="MobiDB-lite"/>
    </source>
</evidence>
<dbReference type="OrthoDB" id="167398at2759"/>
<dbReference type="InterPro" id="IPR050369">
    <property type="entry name" value="RBOH/FRE"/>
</dbReference>
<keyword evidence="2 9" id="KW-0812">Transmembrane</keyword>
<evidence type="ECO:0000256" key="9">
    <source>
        <dbReference type="SAM" id="Phobius"/>
    </source>
</evidence>
<dbReference type="SUPFAM" id="SSF63380">
    <property type="entry name" value="Riboflavin synthase domain-like"/>
    <property type="match status" value="1"/>
</dbReference>
<dbReference type="EMBL" id="JANBTW010000003">
    <property type="protein sequence ID" value="KAJ2680815.1"/>
    <property type="molecule type" value="Genomic_DNA"/>
</dbReference>
<feature type="transmembrane region" description="Helical" evidence="9">
    <location>
        <begin position="102"/>
        <end position="120"/>
    </location>
</feature>
<evidence type="ECO:0000256" key="2">
    <source>
        <dbReference type="ARBA" id="ARBA00022692"/>
    </source>
</evidence>
<evidence type="ECO:0000256" key="6">
    <source>
        <dbReference type="ARBA" id="ARBA00023065"/>
    </source>
</evidence>
<keyword evidence="7 9" id="KW-0472">Membrane</keyword>
<dbReference type="Pfam" id="PF08030">
    <property type="entry name" value="NAD_binding_6"/>
    <property type="match status" value="1"/>
</dbReference>
<comment type="caution">
    <text evidence="11">The sequence shown here is derived from an EMBL/GenBank/DDBJ whole genome shotgun (WGS) entry which is preliminary data.</text>
</comment>
<keyword evidence="4 9" id="KW-1133">Transmembrane helix</keyword>
<dbReference type="GO" id="GO:0016491">
    <property type="term" value="F:oxidoreductase activity"/>
    <property type="evidence" value="ECO:0007669"/>
    <property type="project" value="UniProtKB-KW"/>
</dbReference>
<feature type="compositionally biased region" description="Basic and acidic residues" evidence="8">
    <location>
        <begin position="456"/>
        <end position="465"/>
    </location>
</feature>
<feature type="transmembrane region" description="Helical" evidence="9">
    <location>
        <begin position="248"/>
        <end position="266"/>
    </location>
</feature>
<dbReference type="InterPro" id="IPR013130">
    <property type="entry name" value="Fe3_Rdtase_TM_dom"/>
</dbReference>
<keyword evidence="6" id="KW-0406">Ion transport</keyword>
<dbReference type="AlphaFoldDB" id="A0A9W8KZI2"/>
<evidence type="ECO:0000259" key="10">
    <source>
        <dbReference type="PROSITE" id="PS51384"/>
    </source>
</evidence>
<evidence type="ECO:0000256" key="7">
    <source>
        <dbReference type="ARBA" id="ARBA00023136"/>
    </source>
</evidence>
<name>A0A9W8KZI2_9FUNG</name>
<dbReference type="Pfam" id="PF08022">
    <property type="entry name" value="FAD_binding_8"/>
    <property type="match status" value="1"/>
</dbReference>
<dbReference type="PANTHER" id="PTHR11972:SF153">
    <property type="entry name" value="SUPEROXIDE-GENERATING NADPH OXIDASE HEAVY CHAIN SUBUNIT A"/>
    <property type="match status" value="1"/>
</dbReference>
<dbReference type="GO" id="GO:0005886">
    <property type="term" value="C:plasma membrane"/>
    <property type="evidence" value="ECO:0007669"/>
    <property type="project" value="TreeGrafter"/>
</dbReference>
<dbReference type="Pfam" id="PF01794">
    <property type="entry name" value="Ferric_reduct"/>
    <property type="match status" value="1"/>
</dbReference>
<feature type="transmembrane region" description="Helical" evidence="9">
    <location>
        <begin position="218"/>
        <end position="236"/>
    </location>
</feature>
<dbReference type="PANTHER" id="PTHR11972">
    <property type="entry name" value="NADPH OXIDASE"/>
    <property type="match status" value="1"/>
</dbReference>
<keyword evidence="5" id="KW-0560">Oxidoreductase</keyword>
<feature type="transmembrane region" description="Helical" evidence="9">
    <location>
        <begin position="140"/>
        <end position="159"/>
    </location>
</feature>
<feature type="region of interest" description="Disordered" evidence="8">
    <location>
        <begin position="455"/>
        <end position="484"/>
    </location>
</feature>
<dbReference type="GO" id="GO:0006811">
    <property type="term" value="P:monoatomic ion transport"/>
    <property type="evidence" value="ECO:0007669"/>
    <property type="project" value="UniProtKB-KW"/>
</dbReference>
<keyword evidence="6" id="KW-0813">Transport</keyword>
<evidence type="ECO:0000256" key="3">
    <source>
        <dbReference type="ARBA" id="ARBA00022982"/>
    </source>
</evidence>
<keyword evidence="3" id="KW-0249">Electron transport</keyword>